<dbReference type="PANTHER" id="PTHR10335:SF17">
    <property type="entry name" value="FIBRILLARIN"/>
    <property type="match status" value="1"/>
</dbReference>
<evidence type="ECO:0000259" key="2">
    <source>
        <dbReference type="Pfam" id="PF25108"/>
    </source>
</evidence>
<comment type="caution">
    <text evidence="3">The sequence shown here is derived from an EMBL/GenBank/DDBJ whole genome shotgun (WGS) entry which is preliminary data.</text>
</comment>
<evidence type="ECO:0000313" key="4">
    <source>
        <dbReference type="Proteomes" id="UP000750334"/>
    </source>
</evidence>
<dbReference type="GO" id="GO:1990259">
    <property type="term" value="F:histone H2AQ104 methyltransferase activity"/>
    <property type="evidence" value="ECO:0007669"/>
    <property type="project" value="TreeGrafter"/>
</dbReference>
<dbReference type="GO" id="GO:0031428">
    <property type="term" value="C:box C/D methylation guide snoRNP complex"/>
    <property type="evidence" value="ECO:0007669"/>
    <property type="project" value="TreeGrafter"/>
</dbReference>
<dbReference type="EMBL" id="PUHR01000015">
    <property type="protein sequence ID" value="KAG0671177.1"/>
    <property type="molecule type" value="Genomic_DNA"/>
</dbReference>
<accession>A0A9P6WFJ8</accession>
<dbReference type="GO" id="GO:0000494">
    <property type="term" value="P:box C/D sno(s)RNA 3'-end processing"/>
    <property type="evidence" value="ECO:0007669"/>
    <property type="project" value="TreeGrafter"/>
</dbReference>
<dbReference type="InterPro" id="IPR018812">
    <property type="entry name" value="SAK_HAD"/>
</dbReference>
<dbReference type="GO" id="GO:0008649">
    <property type="term" value="F:rRNA methyltransferase activity"/>
    <property type="evidence" value="ECO:0007669"/>
    <property type="project" value="TreeGrafter"/>
</dbReference>
<evidence type="ECO:0000313" key="3">
    <source>
        <dbReference type="EMBL" id="KAG0671177.1"/>
    </source>
</evidence>
<dbReference type="AlphaFoldDB" id="A0A9P6WFJ8"/>
<proteinExistence type="predicted"/>
<dbReference type="PANTHER" id="PTHR10335">
    <property type="entry name" value="RRNA 2-O-METHYLTRANSFERASE FIBRILLARIN"/>
    <property type="match status" value="1"/>
</dbReference>
<dbReference type="GO" id="GO:0032040">
    <property type="term" value="C:small-subunit processome"/>
    <property type="evidence" value="ECO:0007669"/>
    <property type="project" value="TreeGrafter"/>
</dbReference>
<reference evidence="3 4" key="1">
    <citation type="submission" date="2020-11" db="EMBL/GenBank/DDBJ databases">
        <title>Kefir isolates.</title>
        <authorList>
            <person name="Marcisauskas S."/>
            <person name="Kim Y."/>
            <person name="Blasche S."/>
        </authorList>
    </citation>
    <scope>NUCLEOTIDE SEQUENCE [LARGE SCALE GENOMIC DNA]</scope>
    <source>
        <strain evidence="3 4">OG2</strain>
    </source>
</reference>
<protein>
    <recommendedName>
        <fullName evidence="5">Swiss Army Knife RNA repair protein HAD domain-containing protein</fullName>
    </recommendedName>
</protein>
<sequence length="451" mass="53315">MEHNILKHWNSCPNELRLPRVPPSEIKRLHIYDFDNTLYRSPCPNRILYTNQAYLKMMNNESMNAGSWWDQSLFLEESFKMCIATQDKSYWDTKITQLAIDSFDDPNTVSIILTGRSESKFKELFQKMLRISRDLASVEGSKFYNQSNSYLKFNAVCLKARNPNSNMIPATFQFKCHLIKELVQDYPNLEDVTIYDDRIYHIKQFKSFFCNLRPRPKFQWFVVHVNSEDITLDRVAELKLMKRVIDNKNLIRLSRKLEPLEIRWTPKCTGFFLDLRSQRALLKTAFFVTRSFNFSKIVNLAEYPMYIPVCSPGNTMSVNRLTEIFGNGINTATAAVDFKDRYFDQRNPKNRFHVEFLVTHFTYTVVPHAHDRQGIIYFKVRPKNKLPRIPTHFRRDAPLIISGHVTDEETDKYLKYELTNSYLTSNNMIWRPLPHGISIQTTFGYYSKMRF</sequence>
<evidence type="ECO:0008006" key="5">
    <source>
        <dbReference type="Google" id="ProtNLM"/>
    </source>
</evidence>
<feature type="domain" description="YMR265C-like C-terminal" evidence="2">
    <location>
        <begin position="262"/>
        <end position="449"/>
    </location>
</feature>
<dbReference type="OrthoDB" id="5596992at2759"/>
<gene>
    <name evidence="3" type="ORF">C6P45_001191</name>
</gene>
<name>A0A9P6WFJ8_MAUEX</name>
<organism evidence="3 4">
    <name type="scientific">Maudiozyma exigua</name>
    <name type="common">Yeast</name>
    <name type="synonym">Kazachstania exigua</name>
    <dbReference type="NCBI Taxonomy" id="34358"/>
    <lineage>
        <taxon>Eukaryota</taxon>
        <taxon>Fungi</taxon>
        <taxon>Dikarya</taxon>
        <taxon>Ascomycota</taxon>
        <taxon>Saccharomycotina</taxon>
        <taxon>Saccharomycetes</taxon>
        <taxon>Saccharomycetales</taxon>
        <taxon>Saccharomycetaceae</taxon>
        <taxon>Maudiozyma</taxon>
    </lineage>
</organism>
<dbReference type="Pfam" id="PF25108">
    <property type="entry name" value="YMR265C_C"/>
    <property type="match status" value="1"/>
</dbReference>
<feature type="domain" description="Swiss Army Knife RNA repair protein HAD" evidence="1">
    <location>
        <begin position="41"/>
        <end position="249"/>
    </location>
</feature>
<dbReference type="GO" id="GO:0003723">
    <property type="term" value="F:RNA binding"/>
    <property type="evidence" value="ECO:0007669"/>
    <property type="project" value="TreeGrafter"/>
</dbReference>
<dbReference type="Proteomes" id="UP000750334">
    <property type="component" value="Unassembled WGS sequence"/>
</dbReference>
<dbReference type="Pfam" id="PF10307">
    <property type="entry name" value="HAD_SAK_1"/>
    <property type="match status" value="1"/>
</dbReference>
<dbReference type="InterPro" id="IPR056904">
    <property type="entry name" value="YMR265C_C"/>
</dbReference>
<keyword evidence="4" id="KW-1185">Reference proteome</keyword>
<evidence type="ECO:0000259" key="1">
    <source>
        <dbReference type="Pfam" id="PF10307"/>
    </source>
</evidence>